<accession>A0A3B0X618</accession>
<organism evidence="1">
    <name type="scientific">hydrothermal vent metagenome</name>
    <dbReference type="NCBI Taxonomy" id="652676"/>
    <lineage>
        <taxon>unclassified sequences</taxon>
        <taxon>metagenomes</taxon>
        <taxon>ecological metagenomes</taxon>
    </lineage>
</organism>
<dbReference type="EMBL" id="UOFE01000024">
    <property type="protein sequence ID" value="VAW52186.1"/>
    <property type="molecule type" value="Genomic_DNA"/>
</dbReference>
<sequence>MLVIKLNSLNYLLLKYAQPEVSFIYQPLQENLILNSQELLIQNKLFLLNLRKLFNNYPSLTHDMYEQTSTSGWFEKSTTPLVIYQQLLHIEKYLYGLKSVINPKGVYEIVLSTRSIISDSCQNNAIKQTPLVMGKRPKDVYSQLFEYLKLLSNHTQFTMPERGPIHVSPSDVFDAALIAMVYSRKINESSSLKIKNTINNPYTKKPDFITPSHVYQEVTQNMKLLECITDAS</sequence>
<name>A0A3B0X618_9ZZZZ</name>
<gene>
    <name evidence="1" type="ORF">MNBD_GAMMA05-699</name>
</gene>
<dbReference type="AlphaFoldDB" id="A0A3B0X618"/>
<evidence type="ECO:0000313" key="1">
    <source>
        <dbReference type="EMBL" id="VAW52186.1"/>
    </source>
</evidence>
<proteinExistence type="predicted"/>
<protein>
    <submittedName>
        <fullName evidence="1">Uncharacterized protein</fullName>
    </submittedName>
</protein>
<reference evidence="1" key="1">
    <citation type="submission" date="2018-06" db="EMBL/GenBank/DDBJ databases">
        <authorList>
            <person name="Zhirakovskaya E."/>
        </authorList>
    </citation>
    <scope>NUCLEOTIDE SEQUENCE</scope>
</reference>